<gene>
    <name evidence="2" type="ORF">CR513_54762</name>
</gene>
<reference evidence="2" key="1">
    <citation type="submission" date="2018-05" db="EMBL/GenBank/DDBJ databases">
        <title>Draft genome of Mucuna pruriens seed.</title>
        <authorList>
            <person name="Nnadi N.E."/>
            <person name="Vos R."/>
            <person name="Hasami M.H."/>
            <person name="Devisetty U.K."/>
            <person name="Aguiy J.C."/>
        </authorList>
    </citation>
    <scope>NUCLEOTIDE SEQUENCE [LARGE SCALE GENOMIC DNA]</scope>
    <source>
        <strain evidence="2">JCA_2017</strain>
    </source>
</reference>
<dbReference type="EMBL" id="QJKJ01013424">
    <property type="protein sequence ID" value="RDX66470.1"/>
    <property type="molecule type" value="Genomic_DNA"/>
</dbReference>
<dbReference type="AlphaFoldDB" id="A0A371EK99"/>
<evidence type="ECO:0000259" key="1">
    <source>
        <dbReference type="Pfam" id="PF07727"/>
    </source>
</evidence>
<name>A0A371EK99_MUCPR</name>
<protein>
    <recommendedName>
        <fullName evidence="1">Reverse transcriptase Ty1/copia-type domain-containing protein</fullName>
    </recommendedName>
</protein>
<dbReference type="Pfam" id="PF07727">
    <property type="entry name" value="RVT_2"/>
    <property type="match status" value="1"/>
</dbReference>
<organism evidence="2 3">
    <name type="scientific">Mucuna pruriens</name>
    <name type="common">Velvet bean</name>
    <name type="synonym">Dolichos pruriens</name>
    <dbReference type="NCBI Taxonomy" id="157652"/>
    <lineage>
        <taxon>Eukaryota</taxon>
        <taxon>Viridiplantae</taxon>
        <taxon>Streptophyta</taxon>
        <taxon>Embryophyta</taxon>
        <taxon>Tracheophyta</taxon>
        <taxon>Spermatophyta</taxon>
        <taxon>Magnoliopsida</taxon>
        <taxon>eudicotyledons</taxon>
        <taxon>Gunneridae</taxon>
        <taxon>Pentapetalae</taxon>
        <taxon>rosids</taxon>
        <taxon>fabids</taxon>
        <taxon>Fabales</taxon>
        <taxon>Fabaceae</taxon>
        <taxon>Papilionoideae</taxon>
        <taxon>50 kb inversion clade</taxon>
        <taxon>NPAAA clade</taxon>
        <taxon>indigoferoid/millettioid clade</taxon>
        <taxon>Phaseoleae</taxon>
        <taxon>Mucuna</taxon>
    </lineage>
</organism>
<comment type="caution">
    <text evidence="2">The sequence shown here is derived from an EMBL/GenBank/DDBJ whole genome shotgun (WGS) entry which is preliminary data.</text>
</comment>
<evidence type="ECO:0000313" key="2">
    <source>
        <dbReference type="EMBL" id="RDX66470.1"/>
    </source>
</evidence>
<accession>A0A371EK99</accession>
<dbReference type="InterPro" id="IPR013103">
    <property type="entry name" value="RVT_2"/>
</dbReference>
<keyword evidence="3" id="KW-1185">Reference proteome</keyword>
<feature type="non-terminal residue" evidence="2">
    <location>
        <position position="1"/>
    </location>
</feature>
<dbReference type="OrthoDB" id="411615at2759"/>
<feature type="domain" description="Reverse transcriptase Ty1/copia-type" evidence="1">
    <location>
        <begin position="69"/>
        <end position="122"/>
    </location>
</feature>
<proteinExistence type="predicted"/>
<sequence length="204" mass="23842">MSHRHFLWQSLLSMSHLNSLKLFEIPCVYKIKYNSGDNVEHHKTRLVVRGDNKKEVIDYNETFALVAKMMNVHNSLLYSDLDKEVYMQLPPSFSCGDSQKVCKLYKSIYGLRHAPQNWFVKLYASKSSKPIGFPLEQNHRLSLANYAILEDPECYYWLVERLIYLTISQLEFSFYVHILSQFIQCNTGSSLFEGQSRPRDLSSL</sequence>
<dbReference type="STRING" id="157652.A0A371EK99"/>
<evidence type="ECO:0000313" key="3">
    <source>
        <dbReference type="Proteomes" id="UP000257109"/>
    </source>
</evidence>
<dbReference type="Proteomes" id="UP000257109">
    <property type="component" value="Unassembled WGS sequence"/>
</dbReference>